<dbReference type="Proteomes" id="UP000029917">
    <property type="component" value="Unassembled WGS sequence"/>
</dbReference>
<accession>A0A099FHE9</accession>
<reference evidence="3 4" key="1">
    <citation type="submission" date="2014-09" db="EMBL/GenBank/DDBJ databases">
        <authorList>
            <person name="McGinnis J.M."/>
            <person name="Wolfgang W.J."/>
        </authorList>
    </citation>
    <scope>NUCLEOTIDE SEQUENCE [LARGE SCALE GENOMIC DNA]</scope>
    <source>
        <strain evidence="3 4">HAMBI 3106</strain>
    </source>
</reference>
<evidence type="ECO:0000313" key="3">
    <source>
        <dbReference type="EMBL" id="KGJ09681.1"/>
    </source>
</evidence>
<sequence>MVRQMPAKEVRSMPVTTDGYASVRGDIQPGENPVVTLTFWRENPYIRWWVGHDGTAVGHGAVYERLGIVNVSSTGPVPMQLVVVSPQGQIHGSDGNEHIRLADRPGERGAHFRGNLGNDTLIGASADDLLFGDGQDDVLHGGEGDDALDGGNGNDLILGENGSDNLVPGAGNDTVDGGVGFDTVRYALRYDQLILAQQGDRLRVAGEGTDQLTGVEIIQTSDRTVYVGSGWLSEAVMDGDTLRVTATPTRLVSAIGITTDAATGEARISDGLTYWRTGDLVVDATGATTLDLSGLTVIGGYSYQTAVSVTWTLGGLKLIGSNQNDSVRVTGADSTLRGGLGNDNLRAEAGANLLDGGEGSDTLISGDGADSLDGGAGSDVLIAAGGNDSLRGGDHRDTLEAGIGDDGLWGDAGDDLLRGGAGNDSIQGWLGFDTIEGGDGDDWINGEQFRDTIMAGAGNDMILNGGNDDIVNGDAGIDTVILWGPQSHWSIDRQQGQVVVWNEVIDVYGTDKLIGIEILQFSDGSIIDLRLPEPT</sequence>
<protein>
    <recommendedName>
        <fullName evidence="5">Calcium-binding protein</fullName>
    </recommendedName>
</protein>
<proteinExistence type="predicted"/>
<evidence type="ECO:0008006" key="5">
    <source>
        <dbReference type="Google" id="ProtNLM"/>
    </source>
</evidence>
<dbReference type="InterPro" id="IPR001343">
    <property type="entry name" value="Hemolysn_Ca-bd"/>
</dbReference>
<organism evidence="3 4">
    <name type="scientific">Paracoccus sphaerophysae</name>
    <dbReference type="NCBI Taxonomy" id="690417"/>
    <lineage>
        <taxon>Bacteria</taxon>
        <taxon>Pseudomonadati</taxon>
        <taxon>Pseudomonadota</taxon>
        <taxon>Alphaproteobacteria</taxon>
        <taxon>Rhodobacterales</taxon>
        <taxon>Paracoccaceae</taxon>
        <taxon>Paracoccus</taxon>
    </lineage>
</organism>
<dbReference type="Gene3D" id="2.150.10.10">
    <property type="entry name" value="Serralysin-like metalloprotease, C-terminal"/>
    <property type="match status" value="4"/>
</dbReference>
<dbReference type="GO" id="GO:0005509">
    <property type="term" value="F:calcium ion binding"/>
    <property type="evidence" value="ECO:0007669"/>
    <property type="project" value="InterPro"/>
</dbReference>
<dbReference type="InterPro" id="IPR018511">
    <property type="entry name" value="Hemolysin-typ_Ca-bd_CS"/>
</dbReference>
<dbReference type="GO" id="GO:0005576">
    <property type="term" value="C:extracellular region"/>
    <property type="evidence" value="ECO:0007669"/>
    <property type="project" value="UniProtKB-SubCell"/>
</dbReference>
<dbReference type="PANTHER" id="PTHR38340">
    <property type="entry name" value="S-LAYER PROTEIN"/>
    <property type="match status" value="1"/>
</dbReference>
<evidence type="ECO:0000256" key="1">
    <source>
        <dbReference type="ARBA" id="ARBA00004613"/>
    </source>
</evidence>
<evidence type="ECO:0000256" key="2">
    <source>
        <dbReference type="ARBA" id="ARBA00022525"/>
    </source>
</evidence>
<dbReference type="STRING" id="690417.IC63_00615"/>
<dbReference type="PRINTS" id="PR00313">
    <property type="entry name" value="CABNDNGRPT"/>
</dbReference>
<dbReference type="Pfam" id="PF00353">
    <property type="entry name" value="HemolysinCabind"/>
    <property type="match status" value="6"/>
</dbReference>
<reference evidence="3 4" key="2">
    <citation type="submission" date="2014-10" db="EMBL/GenBank/DDBJ databases">
        <title>Paracoccus sanguinis sp. nov., isolated from clinical specimens of New York State patients.</title>
        <authorList>
            <person name="Mingle L.A."/>
            <person name="Cole J.A."/>
            <person name="Lapierre P."/>
            <person name="Musser K.A."/>
        </authorList>
    </citation>
    <scope>NUCLEOTIDE SEQUENCE [LARGE SCALE GENOMIC DNA]</scope>
    <source>
        <strain evidence="3 4">HAMBI 3106</strain>
    </source>
</reference>
<keyword evidence="2" id="KW-0964">Secreted</keyword>
<dbReference type="PROSITE" id="PS00330">
    <property type="entry name" value="HEMOLYSIN_CALCIUM"/>
    <property type="match status" value="4"/>
</dbReference>
<keyword evidence="4" id="KW-1185">Reference proteome</keyword>
<dbReference type="OrthoDB" id="419320at2"/>
<comment type="subcellular location">
    <subcellularLocation>
        <location evidence="1">Secreted</location>
    </subcellularLocation>
</comment>
<dbReference type="InterPro" id="IPR011049">
    <property type="entry name" value="Serralysin-like_metalloprot_C"/>
</dbReference>
<evidence type="ECO:0000313" key="4">
    <source>
        <dbReference type="Proteomes" id="UP000029917"/>
    </source>
</evidence>
<gene>
    <name evidence="3" type="ORF">IC63_00615</name>
</gene>
<dbReference type="SUPFAM" id="SSF51120">
    <property type="entry name" value="beta-Roll"/>
    <property type="match status" value="3"/>
</dbReference>
<dbReference type="InterPro" id="IPR050557">
    <property type="entry name" value="RTX_toxin/Mannuronan_C5-epim"/>
</dbReference>
<dbReference type="EMBL" id="JRKS01000001">
    <property type="protein sequence ID" value="KGJ09681.1"/>
    <property type="molecule type" value="Genomic_DNA"/>
</dbReference>
<name>A0A099FHE9_9RHOB</name>
<comment type="caution">
    <text evidence="3">The sequence shown here is derived from an EMBL/GenBank/DDBJ whole genome shotgun (WGS) entry which is preliminary data.</text>
</comment>
<dbReference type="PANTHER" id="PTHR38340:SF1">
    <property type="entry name" value="S-LAYER PROTEIN"/>
    <property type="match status" value="1"/>
</dbReference>
<dbReference type="AlphaFoldDB" id="A0A099FHE9"/>